<feature type="signal peptide" evidence="1">
    <location>
        <begin position="1"/>
        <end position="19"/>
    </location>
</feature>
<proteinExistence type="predicted"/>
<keyword evidence="1" id="KW-0732">Signal</keyword>
<reference evidence="3" key="1">
    <citation type="journal article" date="2019" name="Int. J. Syst. Evol. Microbiol.">
        <title>The Global Catalogue of Microorganisms (GCM) 10K type strain sequencing project: providing services to taxonomists for standard genome sequencing and annotation.</title>
        <authorList>
            <consortium name="The Broad Institute Genomics Platform"/>
            <consortium name="The Broad Institute Genome Sequencing Center for Infectious Disease"/>
            <person name="Wu L."/>
            <person name="Ma J."/>
        </authorList>
    </citation>
    <scope>NUCLEOTIDE SEQUENCE [LARGE SCALE GENOMIC DNA]</scope>
    <source>
        <strain evidence="3">DT72</strain>
    </source>
</reference>
<feature type="chain" id="PRO_5047069643" description="Lipoprotein" evidence="1">
    <location>
        <begin position="20"/>
        <end position="164"/>
    </location>
</feature>
<keyword evidence="3" id="KW-1185">Reference proteome</keyword>
<comment type="caution">
    <text evidence="2">The sequence shown here is derived from an EMBL/GenBank/DDBJ whole genome shotgun (WGS) entry which is preliminary data.</text>
</comment>
<sequence>MKRAAAALFTATAVALAVAGCTSDSESSDTVTTTAGLLDRASDAVSSAADAAQGAISSAQSAAEGVKSSAQSAAANLTSRASGAVDAVQAGTFVAAFRAGYSDLAEGRDDAAIEDIYAETCAAIDANVDEATVVSELQVRAGNGGTEATPQQAQQIYNIAKPLC</sequence>
<dbReference type="EMBL" id="JBHUFB010000007">
    <property type="protein sequence ID" value="MFD1811492.1"/>
    <property type="molecule type" value="Genomic_DNA"/>
</dbReference>
<organism evidence="2 3">
    <name type="scientific">Rhodococcus gannanensis</name>
    <dbReference type="NCBI Taxonomy" id="1960308"/>
    <lineage>
        <taxon>Bacteria</taxon>
        <taxon>Bacillati</taxon>
        <taxon>Actinomycetota</taxon>
        <taxon>Actinomycetes</taxon>
        <taxon>Mycobacteriales</taxon>
        <taxon>Nocardiaceae</taxon>
        <taxon>Rhodococcus</taxon>
    </lineage>
</organism>
<name>A0ABW4NZ62_9NOCA</name>
<dbReference type="Proteomes" id="UP001597286">
    <property type="component" value="Unassembled WGS sequence"/>
</dbReference>
<evidence type="ECO:0000313" key="2">
    <source>
        <dbReference type="EMBL" id="MFD1811492.1"/>
    </source>
</evidence>
<protein>
    <recommendedName>
        <fullName evidence="4">Lipoprotein</fullName>
    </recommendedName>
</protein>
<evidence type="ECO:0008006" key="4">
    <source>
        <dbReference type="Google" id="ProtNLM"/>
    </source>
</evidence>
<dbReference type="RefSeq" id="WP_378484037.1">
    <property type="nucleotide sequence ID" value="NZ_JBHUFB010000007.1"/>
</dbReference>
<evidence type="ECO:0000256" key="1">
    <source>
        <dbReference type="SAM" id="SignalP"/>
    </source>
</evidence>
<dbReference type="PROSITE" id="PS51257">
    <property type="entry name" value="PROKAR_LIPOPROTEIN"/>
    <property type="match status" value="1"/>
</dbReference>
<accession>A0ABW4NZ62</accession>
<gene>
    <name evidence="2" type="ORF">ACFSJG_04645</name>
</gene>
<evidence type="ECO:0000313" key="3">
    <source>
        <dbReference type="Proteomes" id="UP001597286"/>
    </source>
</evidence>